<evidence type="ECO:0000313" key="3">
    <source>
        <dbReference type="EMBL" id="CAE6231935.1"/>
    </source>
</evidence>
<feature type="signal peptide" evidence="1">
    <location>
        <begin position="1"/>
        <end position="27"/>
    </location>
</feature>
<evidence type="ECO:0000259" key="2">
    <source>
        <dbReference type="SMART" id="SM00856"/>
    </source>
</evidence>
<reference evidence="3" key="1">
    <citation type="submission" date="2021-01" db="EMBL/GenBank/DDBJ databases">
        <authorList>
            <person name="Bezrukov I."/>
        </authorList>
    </citation>
    <scope>NUCLEOTIDE SEQUENCE</scope>
</reference>
<accession>A0A8S2B8C8</accession>
<keyword evidence="4" id="KW-1185">Reference proteome</keyword>
<dbReference type="SMART" id="SM00856">
    <property type="entry name" value="PMEI"/>
    <property type="match status" value="2"/>
</dbReference>
<dbReference type="GO" id="GO:0004857">
    <property type="term" value="F:enzyme inhibitor activity"/>
    <property type="evidence" value="ECO:0007669"/>
    <property type="project" value="InterPro"/>
</dbReference>
<gene>
    <name evidence="3" type="ORF">AARE701A_LOCUS21102</name>
</gene>
<dbReference type="EMBL" id="LR999458">
    <property type="protein sequence ID" value="CAE6231935.1"/>
    <property type="molecule type" value="Genomic_DNA"/>
</dbReference>
<dbReference type="PANTHER" id="PTHR31890:SF9">
    <property type="entry name" value="PLANT INVERTASE_PECTIN METHYLESTERASE INHIBITOR SUPERFAMILY PROTEIN"/>
    <property type="match status" value="1"/>
</dbReference>
<sequence>MASSSYCFGLVLSLAVLLPCLLISASATNYIDAICQRVTDKAFCAKTLNAYPAAASATSQFQAAVATLNLAISYADKCAGFSGNAAKENPNLKTQFAASQDAFVTISKSVKSAASELKVSPDTANYDVMVCSDSIAVVKNSVGKNLDNASKTVMTMTLMMEKLLAIAVGATVAVGGSIRNSLNISFGLNIHKFSLANIVINLGISYANNTGGYAAETAKREPTLKAQFNSCQHEYDGIQLYLRMARGELKESPMSANYDIFRCTDITMYVKDLVGGNRDYASKTFMEMTLQMENLIDVAIGATVALGG</sequence>
<dbReference type="AlphaFoldDB" id="A0A8S2B8C8"/>
<keyword evidence="1" id="KW-0732">Signal</keyword>
<dbReference type="Gene3D" id="1.20.140.40">
    <property type="entry name" value="Invertase/pectin methylesterase inhibitor family protein"/>
    <property type="match status" value="1"/>
</dbReference>
<proteinExistence type="predicted"/>
<dbReference type="InterPro" id="IPR035513">
    <property type="entry name" value="Invertase/methylesterase_inhib"/>
</dbReference>
<evidence type="ECO:0000256" key="1">
    <source>
        <dbReference type="SAM" id="SignalP"/>
    </source>
</evidence>
<name>A0A8S2B8C8_ARAAE</name>
<protein>
    <recommendedName>
        <fullName evidence="2">Pectinesterase inhibitor domain-containing protein</fullName>
    </recommendedName>
</protein>
<evidence type="ECO:0000313" key="4">
    <source>
        <dbReference type="Proteomes" id="UP000682877"/>
    </source>
</evidence>
<organism evidence="3 4">
    <name type="scientific">Arabidopsis arenosa</name>
    <name type="common">Sand rock-cress</name>
    <name type="synonym">Cardaminopsis arenosa</name>
    <dbReference type="NCBI Taxonomy" id="38785"/>
    <lineage>
        <taxon>Eukaryota</taxon>
        <taxon>Viridiplantae</taxon>
        <taxon>Streptophyta</taxon>
        <taxon>Embryophyta</taxon>
        <taxon>Tracheophyta</taxon>
        <taxon>Spermatophyta</taxon>
        <taxon>Magnoliopsida</taxon>
        <taxon>eudicotyledons</taxon>
        <taxon>Gunneridae</taxon>
        <taxon>Pentapetalae</taxon>
        <taxon>rosids</taxon>
        <taxon>malvids</taxon>
        <taxon>Brassicales</taxon>
        <taxon>Brassicaceae</taxon>
        <taxon>Camelineae</taxon>
        <taxon>Arabidopsis</taxon>
    </lineage>
</organism>
<feature type="chain" id="PRO_5035745948" description="Pectinesterase inhibitor domain-containing protein" evidence="1">
    <location>
        <begin position="28"/>
        <end position="308"/>
    </location>
</feature>
<dbReference type="InterPro" id="IPR006501">
    <property type="entry name" value="Pectinesterase_inhib_dom"/>
</dbReference>
<dbReference type="SUPFAM" id="SSF101148">
    <property type="entry name" value="Plant invertase/pectin methylesterase inhibitor"/>
    <property type="match status" value="2"/>
</dbReference>
<feature type="domain" description="Pectinesterase inhibitor" evidence="2">
    <location>
        <begin position="173"/>
        <end position="302"/>
    </location>
</feature>
<feature type="domain" description="Pectinesterase inhibitor" evidence="2">
    <location>
        <begin position="26"/>
        <end position="170"/>
    </location>
</feature>
<dbReference type="Proteomes" id="UP000682877">
    <property type="component" value="Chromosome 8"/>
</dbReference>
<dbReference type="PANTHER" id="PTHR31890">
    <property type="entry name" value="PLANT INVERTASE/PECTIN METHYLESTERASE INHIBITOR SUPERFAMILY PROTEIN"/>
    <property type="match status" value="1"/>
</dbReference>